<name>A0A934SD60_9BACT</name>
<proteinExistence type="predicted"/>
<evidence type="ECO:0000313" key="1">
    <source>
        <dbReference type="EMBL" id="MBK1883704.1"/>
    </source>
</evidence>
<protein>
    <recommendedName>
        <fullName evidence="3">Lipoprotein</fullName>
    </recommendedName>
</protein>
<evidence type="ECO:0008006" key="3">
    <source>
        <dbReference type="Google" id="ProtNLM"/>
    </source>
</evidence>
<organism evidence="1 2">
    <name type="scientific">Luteolibacter pohnpeiensis</name>
    <dbReference type="NCBI Taxonomy" id="454153"/>
    <lineage>
        <taxon>Bacteria</taxon>
        <taxon>Pseudomonadati</taxon>
        <taxon>Verrucomicrobiota</taxon>
        <taxon>Verrucomicrobiia</taxon>
        <taxon>Verrucomicrobiales</taxon>
        <taxon>Verrucomicrobiaceae</taxon>
        <taxon>Luteolibacter</taxon>
    </lineage>
</organism>
<keyword evidence="2" id="KW-1185">Reference proteome</keyword>
<comment type="caution">
    <text evidence="1">The sequence shown here is derived from an EMBL/GenBank/DDBJ whole genome shotgun (WGS) entry which is preliminary data.</text>
</comment>
<dbReference type="AlphaFoldDB" id="A0A934SD60"/>
<dbReference type="EMBL" id="JAENIJ010000026">
    <property type="protein sequence ID" value="MBK1883704.1"/>
    <property type="molecule type" value="Genomic_DNA"/>
</dbReference>
<dbReference type="RefSeq" id="WP_200272121.1">
    <property type="nucleotide sequence ID" value="NZ_JAENIJ010000026.1"/>
</dbReference>
<sequence length="152" mass="17045">MSAVKQWILGFGAVVMVGCAGQPEALKVKQFYLRDEKYDSGVDPMVRAEKQRLLYGAVSMEERRDRLGQYYTALWNDAGSGPVDVIFEFQQGVTASKIKRRTKSFPADSTSGKAVFSVIGDDYFKSGKVLSWKISLKRNGKTIATQQSFLWK</sequence>
<dbReference type="PROSITE" id="PS51257">
    <property type="entry name" value="PROKAR_LIPOPROTEIN"/>
    <property type="match status" value="1"/>
</dbReference>
<reference evidence="1" key="1">
    <citation type="submission" date="2021-01" db="EMBL/GenBank/DDBJ databases">
        <title>Modified the classification status of verrucomicrobia.</title>
        <authorList>
            <person name="Feng X."/>
        </authorList>
    </citation>
    <scope>NUCLEOTIDE SEQUENCE</scope>
    <source>
        <strain evidence="1">KCTC 22041</strain>
    </source>
</reference>
<dbReference type="Proteomes" id="UP000603141">
    <property type="component" value="Unassembled WGS sequence"/>
</dbReference>
<gene>
    <name evidence="1" type="ORF">JIN85_14900</name>
</gene>
<accession>A0A934SD60</accession>
<evidence type="ECO:0000313" key="2">
    <source>
        <dbReference type="Proteomes" id="UP000603141"/>
    </source>
</evidence>